<gene>
    <name evidence="1" type="ORF">Vbra_953</name>
</gene>
<organism evidence="1 2">
    <name type="scientific">Vitrella brassicaformis (strain CCMP3155)</name>
    <dbReference type="NCBI Taxonomy" id="1169540"/>
    <lineage>
        <taxon>Eukaryota</taxon>
        <taxon>Sar</taxon>
        <taxon>Alveolata</taxon>
        <taxon>Colpodellida</taxon>
        <taxon>Vitrellaceae</taxon>
        <taxon>Vitrella</taxon>
    </lineage>
</organism>
<dbReference type="VEuPathDB" id="CryptoDB:Vbra_953"/>
<name>A0A0G4GPE3_VITBC</name>
<dbReference type="EMBL" id="CDMY01000748">
    <property type="protein sequence ID" value="CEM32225.1"/>
    <property type="molecule type" value="Genomic_DNA"/>
</dbReference>
<evidence type="ECO:0000313" key="2">
    <source>
        <dbReference type="Proteomes" id="UP000041254"/>
    </source>
</evidence>
<keyword evidence="2" id="KW-1185">Reference proteome</keyword>
<proteinExistence type="predicted"/>
<accession>A0A0G4GPE3</accession>
<dbReference type="Proteomes" id="UP000041254">
    <property type="component" value="Unassembled WGS sequence"/>
</dbReference>
<sequence>MSAHHGRRSRGTTFVRIVTGRRKHPVNAHHTQVAFLSASSRLSPHSLITRWPSIQNHTALLSSATQSEIDDDPDRQAYDRIVTRLREQGEEELLASLTFELWKTFKGAERGEQPVPTERVELTKNDLMDLADVPLPEEIIDQTKEPPKFIGDTYLNNALMLLEAEYQQETDYAAYRVAPMTFTRFSRGGKTTMLYEMGNRLKAKRMNPLFVSFNEGSLYSTGAKGEQAFAPTLLDSVYLRAAWAAAKTETREAVAERAGVAVDRLRFSDWLKHVSVTRETIDNWLGDQPCVMLIDELNKVVKRERYLHMENDLGEYLKTDFLLKGQRYFVFSSHVTTIKNDLRKFLNCDSNRPVLQPRLPVIGVEDLKHVRDFYGASPAVTCWAGRSPALLWVSRNYKIANG</sequence>
<dbReference type="PhylomeDB" id="A0A0G4GPE3"/>
<protein>
    <submittedName>
        <fullName evidence="1">Uncharacterized protein</fullName>
    </submittedName>
</protein>
<reference evidence="1 2" key="1">
    <citation type="submission" date="2014-11" db="EMBL/GenBank/DDBJ databases">
        <authorList>
            <person name="Zhu J."/>
            <person name="Qi W."/>
            <person name="Song R."/>
        </authorList>
    </citation>
    <scope>NUCLEOTIDE SEQUENCE [LARGE SCALE GENOMIC DNA]</scope>
</reference>
<dbReference type="OrthoDB" id="426852at2759"/>
<evidence type="ECO:0000313" key="1">
    <source>
        <dbReference type="EMBL" id="CEM32225.1"/>
    </source>
</evidence>
<dbReference type="AlphaFoldDB" id="A0A0G4GPE3"/>
<dbReference type="InParanoid" id="A0A0G4GPE3"/>